<dbReference type="AlphaFoldDB" id="M1DSV9"/>
<dbReference type="EnsemblPlants" id="PGSC0003DMT400093863">
    <property type="protein sequence ID" value="PGSC0003DMT400093863"/>
    <property type="gene ID" value="PGSC0003DMG400043434"/>
</dbReference>
<proteinExistence type="predicted"/>
<dbReference type="Gramene" id="PGSC0003DMT400093863">
    <property type="protein sequence ID" value="PGSC0003DMT400093863"/>
    <property type="gene ID" value="PGSC0003DMG400043434"/>
</dbReference>
<accession>M1DSV9</accession>
<dbReference type="PaxDb" id="4113-PGSC0003DMT400093863"/>
<reference evidence="1" key="2">
    <citation type="submission" date="2015-06" db="UniProtKB">
        <authorList>
            <consortium name="EnsemblPlants"/>
        </authorList>
    </citation>
    <scope>IDENTIFICATION</scope>
    <source>
        <strain evidence="1">DM1-3 516 R44</strain>
    </source>
</reference>
<name>M1DSV9_SOLTU</name>
<evidence type="ECO:0000313" key="1">
    <source>
        <dbReference type="EnsemblPlants" id="PGSC0003DMT400093863"/>
    </source>
</evidence>
<dbReference type="InParanoid" id="M1DSV9"/>
<organism evidence="1 2">
    <name type="scientific">Solanum tuberosum</name>
    <name type="common">Potato</name>
    <dbReference type="NCBI Taxonomy" id="4113"/>
    <lineage>
        <taxon>Eukaryota</taxon>
        <taxon>Viridiplantae</taxon>
        <taxon>Streptophyta</taxon>
        <taxon>Embryophyta</taxon>
        <taxon>Tracheophyta</taxon>
        <taxon>Spermatophyta</taxon>
        <taxon>Magnoliopsida</taxon>
        <taxon>eudicotyledons</taxon>
        <taxon>Gunneridae</taxon>
        <taxon>Pentapetalae</taxon>
        <taxon>asterids</taxon>
        <taxon>lamiids</taxon>
        <taxon>Solanales</taxon>
        <taxon>Solanaceae</taxon>
        <taxon>Solanoideae</taxon>
        <taxon>Solaneae</taxon>
        <taxon>Solanum</taxon>
    </lineage>
</organism>
<reference evidence="2" key="1">
    <citation type="journal article" date="2011" name="Nature">
        <title>Genome sequence and analysis of the tuber crop potato.</title>
        <authorList>
            <consortium name="The Potato Genome Sequencing Consortium"/>
        </authorList>
    </citation>
    <scope>NUCLEOTIDE SEQUENCE [LARGE SCALE GENOMIC DNA]</scope>
    <source>
        <strain evidence="2">cv. DM1-3 516 R44</strain>
    </source>
</reference>
<dbReference type="Proteomes" id="UP000011115">
    <property type="component" value="Unassembled WGS sequence"/>
</dbReference>
<sequence>MMRGRPAQPSFMVKTLIFGSWSTDPGPRTVVRPMVHWSNRGSGPREWSWCGQPQTTPMTTVRGWGQWSKAPISKFLTTIDDRDGRTVVLTTDDCLDMNYQVDPPKLEVMVLTLASRTTLFCVGDNGDHVIAHIVSMSCVAKDHSAQLVGIADALGDLPFGLLHRLSTVAFNIFVFWIIGRYSTALQNCSAKPTAPFHRRLDPFL</sequence>
<protein>
    <submittedName>
        <fullName evidence="1">Uncharacterized protein</fullName>
    </submittedName>
</protein>
<dbReference type="HOGENOM" id="CLU_1345236_0_0_1"/>
<evidence type="ECO:0000313" key="2">
    <source>
        <dbReference type="Proteomes" id="UP000011115"/>
    </source>
</evidence>
<keyword evidence="2" id="KW-1185">Reference proteome</keyword>